<dbReference type="EMBL" id="CP031423">
    <property type="protein sequence ID" value="AZS35549.1"/>
    <property type="molecule type" value="Genomic_DNA"/>
</dbReference>
<feature type="binding site" evidence="10">
    <location>
        <position position="72"/>
    </location>
    <ligand>
        <name>Na(+)</name>
        <dbReference type="ChEBI" id="CHEBI:29101"/>
        <note>structural</note>
    </ligand>
</feature>
<feature type="transmembrane region" description="Helical" evidence="10">
    <location>
        <begin position="6"/>
        <end position="23"/>
    </location>
</feature>
<comment type="function">
    <text evidence="9 10">Fluoride-specific ion channel. Important for reducing fluoride concentration in the cell, thus reducing its toxicity.</text>
</comment>
<comment type="subcellular location">
    <subcellularLocation>
        <location evidence="1 10">Cell membrane</location>
        <topology evidence="1 10">Multi-pass membrane protein</topology>
    </subcellularLocation>
</comment>
<evidence type="ECO:0000256" key="4">
    <source>
        <dbReference type="ARBA" id="ARBA00022989"/>
    </source>
</evidence>
<dbReference type="Proteomes" id="UP000276888">
    <property type="component" value="Chromosome"/>
</dbReference>
<organism evidence="11 12">
    <name type="scientific">Microbacterium lemovicicum</name>
    <dbReference type="NCBI Taxonomy" id="1072463"/>
    <lineage>
        <taxon>Bacteria</taxon>
        <taxon>Bacillati</taxon>
        <taxon>Actinomycetota</taxon>
        <taxon>Actinomycetes</taxon>
        <taxon>Micrococcales</taxon>
        <taxon>Microbacteriaceae</taxon>
        <taxon>Microbacterium</taxon>
    </lineage>
</organism>
<keyword evidence="10" id="KW-0479">Metal-binding</keyword>
<evidence type="ECO:0000256" key="7">
    <source>
        <dbReference type="ARBA" id="ARBA00035120"/>
    </source>
</evidence>
<comment type="catalytic activity">
    <reaction evidence="8">
        <text>fluoride(in) = fluoride(out)</text>
        <dbReference type="Rhea" id="RHEA:76159"/>
        <dbReference type="ChEBI" id="CHEBI:17051"/>
    </reaction>
    <physiologicalReaction direction="left-to-right" evidence="8">
        <dbReference type="Rhea" id="RHEA:76160"/>
    </physiologicalReaction>
</comment>
<keyword evidence="5 10" id="KW-0472">Membrane</keyword>
<dbReference type="AlphaFoldDB" id="A0A3S9W6C3"/>
<evidence type="ECO:0000256" key="6">
    <source>
        <dbReference type="ARBA" id="ARBA00023303"/>
    </source>
</evidence>
<dbReference type="Pfam" id="PF02537">
    <property type="entry name" value="CRCB"/>
    <property type="match status" value="1"/>
</dbReference>
<dbReference type="HAMAP" id="MF_00454">
    <property type="entry name" value="FluC"/>
    <property type="match status" value="1"/>
</dbReference>
<keyword evidence="12" id="KW-1185">Reference proteome</keyword>
<keyword evidence="6 10" id="KW-0407">Ion channel</keyword>
<feature type="transmembrane region" description="Helical" evidence="10">
    <location>
        <begin position="64"/>
        <end position="88"/>
    </location>
</feature>
<evidence type="ECO:0000256" key="10">
    <source>
        <dbReference type="HAMAP-Rule" id="MF_00454"/>
    </source>
</evidence>
<dbReference type="GO" id="GO:0062054">
    <property type="term" value="F:fluoride channel activity"/>
    <property type="evidence" value="ECO:0007669"/>
    <property type="project" value="UniProtKB-UniRule"/>
</dbReference>
<dbReference type="PANTHER" id="PTHR28259">
    <property type="entry name" value="FLUORIDE EXPORT PROTEIN 1-RELATED"/>
    <property type="match status" value="1"/>
</dbReference>
<keyword evidence="10" id="KW-0813">Transport</keyword>
<dbReference type="RefSeq" id="WP_127094363.1">
    <property type="nucleotide sequence ID" value="NZ_CP031423.1"/>
</dbReference>
<feature type="binding site" evidence="10">
    <location>
        <position position="75"/>
    </location>
    <ligand>
        <name>Na(+)</name>
        <dbReference type="ChEBI" id="CHEBI:29101"/>
        <note>structural</note>
    </ligand>
</feature>
<dbReference type="PANTHER" id="PTHR28259:SF1">
    <property type="entry name" value="FLUORIDE EXPORT PROTEIN 1-RELATED"/>
    <property type="match status" value="1"/>
</dbReference>
<comment type="activity regulation">
    <text evidence="10">Na(+) is not transported, but it plays an essential structural role and its presence is essential for fluoride channel function.</text>
</comment>
<evidence type="ECO:0000256" key="2">
    <source>
        <dbReference type="ARBA" id="ARBA00022475"/>
    </source>
</evidence>
<dbReference type="KEGG" id="mlv:CVS47_00141"/>
<evidence type="ECO:0000256" key="8">
    <source>
        <dbReference type="ARBA" id="ARBA00035585"/>
    </source>
</evidence>
<keyword evidence="4 10" id="KW-1133">Transmembrane helix</keyword>
<protein>
    <recommendedName>
        <fullName evidence="10">Fluoride-specific ion channel FluC</fullName>
    </recommendedName>
</protein>
<evidence type="ECO:0000256" key="9">
    <source>
        <dbReference type="ARBA" id="ARBA00049940"/>
    </source>
</evidence>
<comment type="similarity">
    <text evidence="7 10">Belongs to the fluoride channel Fluc/FEX (TC 1.A.43) family.</text>
</comment>
<dbReference type="GO" id="GO:0140114">
    <property type="term" value="P:cellular detoxification of fluoride"/>
    <property type="evidence" value="ECO:0007669"/>
    <property type="project" value="UniProtKB-UniRule"/>
</dbReference>
<dbReference type="OrthoDB" id="5148600at2"/>
<keyword evidence="10" id="KW-0406">Ion transport</keyword>
<evidence type="ECO:0000313" key="12">
    <source>
        <dbReference type="Proteomes" id="UP000276888"/>
    </source>
</evidence>
<evidence type="ECO:0000256" key="3">
    <source>
        <dbReference type="ARBA" id="ARBA00022692"/>
    </source>
</evidence>
<accession>A0A3S9W6C3</accession>
<keyword evidence="3 10" id="KW-0812">Transmembrane</keyword>
<name>A0A3S9W6C3_9MICO</name>
<evidence type="ECO:0000256" key="5">
    <source>
        <dbReference type="ARBA" id="ARBA00023136"/>
    </source>
</evidence>
<feature type="transmembrane region" description="Helical" evidence="10">
    <location>
        <begin position="100"/>
        <end position="121"/>
    </location>
</feature>
<proteinExistence type="inferred from homology"/>
<sequence>MSPLLLLAIGVAGGVGAGLRYLVDTGVRRVVPRRFPWGILLVNISGSFALGAVTGAVLSAELTAIIGTGFLGGYTTFSAVAVESWLLGEERRAGQAWGNLVGTALACIAAAGLGALVGRALTA</sequence>
<keyword evidence="2 10" id="KW-1003">Cell membrane</keyword>
<dbReference type="GO" id="GO:0005886">
    <property type="term" value="C:plasma membrane"/>
    <property type="evidence" value="ECO:0007669"/>
    <property type="project" value="UniProtKB-SubCell"/>
</dbReference>
<evidence type="ECO:0000313" key="11">
    <source>
        <dbReference type="EMBL" id="AZS35549.1"/>
    </source>
</evidence>
<evidence type="ECO:0000256" key="1">
    <source>
        <dbReference type="ARBA" id="ARBA00004651"/>
    </source>
</evidence>
<reference evidence="11 12" key="1">
    <citation type="submission" date="2018-08" db="EMBL/GenBank/DDBJ databases">
        <title>Microbacterium lemovicicum sp. nov., a bacterium isolated from a natural uranium-rich soil.</title>
        <authorList>
            <person name="ORTET P."/>
        </authorList>
    </citation>
    <scope>NUCLEOTIDE SEQUENCE [LARGE SCALE GENOMIC DNA]</scope>
    <source>
        <strain evidence="11 12">Viu22</strain>
    </source>
</reference>
<keyword evidence="10" id="KW-0915">Sodium</keyword>
<feature type="transmembrane region" description="Helical" evidence="10">
    <location>
        <begin position="35"/>
        <end position="58"/>
    </location>
</feature>
<dbReference type="GO" id="GO:0046872">
    <property type="term" value="F:metal ion binding"/>
    <property type="evidence" value="ECO:0007669"/>
    <property type="project" value="UniProtKB-KW"/>
</dbReference>
<gene>
    <name evidence="11" type="primary">crcB_2</name>
    <name evidence="10" type="synonym">crcB</name>
    <name evidence="10" type="synonym">fluC</name>
    <name evidence="11" type="ORF">CVS47_00141</name>
</gene>
<dbReference type="InterPro" id="IPR003691">
    <property type="entry name" value="FluC"/>
</dbReference>